<comment type="caution">
    <text evidence="2">The sequence shown here is derived from an EMBL/GenBank/DDBJ whole genome shotgun (WGS) entry which is preliminary data.</text>
</comment>
<organism evidence="2 3">
    <name type="scientific">Massilia cavernae</name>
    <dbReference type="NCBI Taxonomy" id="2320864"/>
    <lineage>
        <taxon>Bacteria</taxon>
        <taxon>Pseudomonadati</taxon>
        <taxon>Pseudomonadota</taxon>
        <taxon>Betaproteobacteria</taxon>
        <taxon>Burkholderiales</taxon>
        <taxon>Oxalobacteraceae</taxon>
        <taxon>Telluria group</taxon>
        <taxon>Massilia</taxon>
    </lineage>
</organism>
<dbReference type="OrthoDB" id="9769023at2"/>
<dbReference type="Gene3D" id="1.25.40.10">
    <property type="entry name" value="Tetratricopeptide repeat domain"/>
    <property type="match status" value="1"/>
</dbReference>
<evidence type="ECO:0000313" key="2">
    <source>
        <dbReference type="EMBL" id="RJG11641.1"/>
    </source>
</evidence>
<dbReference type="Proteomes" id="UP000284006">
    <property type="component" value="Unassembled WGS sequence"/>
</dbReference>
<feature type="chain" id="PRO_5019255470" description="Tetratricopeptide repeat protein" evidence="1">
    <location>
        <begin position="27"/>
        <end position="193"/>
    </location>
</feature>
<reference evidence="2 3" key="1">
    <citation type="submission" date="2018-09" db="EMBL/GenBank/DDBJ databases">
        <authorList>
            <person name="Zhu H."/>
        </authorList>
    </citation>
    <scope>NUCLEOTIDE SEQUENCE [LARGE SCALE GENOMIC DNA]</scope>
    <source>
        <strain evidence="2 3">K1S02-61</strain>
    </source>
</reference>
<name>A0A418XGR4_9BURK</name>
<dbReference type="AlphaFoldDB" id="A0A418XGR4"/>
<sequence>MTSFTVKPVAAALLAAALCAPQLASADYASEAARLNAAAPKDVTLHTMQAGLAALAENRLPEAREHFDAALAVIEGMFADTQAAANARSLWYEEGAKEFKGEPYERAMAFYYRGLVYLVDADYENARASFRSGLMQDAFAEEQQNRSDFASLMLLEGWTNQLLGSAGQAKDAYEEAARTRAGVQAPAPAPPCW</sequence>
<proteinExistence type="predicted"/>
<protein>
    <recommendedName>
        <fullName evidence="4">Tetratricopeptide repeat protein</fullName>
    </recommendedName>
</protein>
<keyword evidence="1" id="KW-0732">Signal</keyword>
<feature type="signal peptide" evidence="1">
    <location>
        <begin position="1"/>
        <end position="26"/>
    </location>
</feature>
<evidence type="ECO:0000313" key="3">
    <source>
        <dbReference type="Proteomes" id="UP000284006"/>
    </source>
</evidence>
<keyword evidence="3" id="KW-1185">Reference proteome</keyword>
<dbReference type="SUPFAM" id="SSF48452">
    <property type="entry name" value="TPR-like"/>
    <property type="match status" value="1"/>
</dbReference>
<evidence type="ECO:0008006" key="4">
    <source>
        <dbReference type="Google" id="ProtNLM"/>
    </source>
</evidence>
<dbReference type="InterPro" id="IPR011990">
    <property type="entry name" value="TPR-like_helical_dom_sf"/>
</dbReference>
<accession>A0A418XGR4</accession>
<evidence type="ECO:0000256" key="1">
    <source>
        <dbReference type="SAM" id="SignalP"/>
    </source>
</evidence>
<dbReference type="EMBL" id="QYUP01000144">
    <property type="protein sequence ID" value="RJG11641.1"/>
    <property type="molecule type" value="Genomic_DNA"/>
</dbReference>
<dbReference type="RefSeq" id="WP_119812195.1">
    <property type="nucleotide sequence ID" value="NZ_QYUP01000144.1"/>
</dbReference>
<gene>
    <name evidence="2" type="ORF">D3872_18510</name>
</gene>